<feature type="transmembrane region" description="Helical" evidence="1">
    <location>
        <begin position="21"/>
        <end position="42"/>
    </location>
</feature>
<proteinExistence type="predicted"/>
<dbReference type="Proteomes" id="UP000027584">
    <property type="component" value="Unassembled WGS sequence"/>
</dbReference>
<dbReference type="InterPro" id="IPR032531">
    <property type="entry name" value="DUF4956"/>
</dbReference>
<sequence>MIIVLSLFNSVYTGASATVNPLMVALSLLVSLILGAALAWVYRYRTLYTKEFVITLTILPSLLSVIIFLVNGSLGTSVAVAGTFSLVRFRSAAGGARELLALFLAMTIGLSTGMGYLTLAILTTIVFLVIWLGLEKMTFFSSGQTVRHLVIDLPKDRKDEKLIRHILHQFCRDIELVSLKSSHSGEHLTLTYQIDLNSDDDDVLLTDELVEHIVDIDISMTKLAKKKKESGQKLASEYKKTSISAVGATRFPMSWFIIIKKQLESHDYV</sequence>
<reference evidence="2 3" key="1">
    <citation type="submission" date="2014-02" db="EMBL/GenBank/DDBJ databases">
        <authorList>
            <person name="Manrique M."/>
        </authorList>
    </citation>
    <scope>NUCLEOTIDE SEQUENCE [LARGE SCALE GENOMIC DNA]</scope>
    <source>
        <strain evidence="2 3">LMG17956</strain>
    </source>
</reference>
<protein>
    <recommendedName>
        <fullName evidence="4">DUF4956 domain-containing protein</fullName>
    </recommendedName>
</protein>
<evidence type="ECO:0000256" key="1">
    <source>
        <dbReference type="SAM" id="Phobius"/>
    </source>
</evidence>
<evidence type="ECO:0008006" key="4">
    <source>
        <dbReference type="Google" id="ProtNLM"/>
    </source>
</evidence>
<keyword evidence="1" id="KW-0472">Membrane</keyword>
<keyword evidence="1" id="KW-1133">Transmembrane helix</keyword>
<accession>A0A060RL37</accession>
<evidence type="ECO:0000313" key="3">
    <source>
        <dbReference type="Proteomes" id="UP000027584"/>
    </source>
</evidence>
<dbReference type="Pfam" id="PF16316">
    <property type="entry name" value="DUF4956"/>
    <property type="match status" value="1"/>
</dbReference>
<dbReference type="AlphaFoldDB" id="A0A060RL37"/>
<feature type="transmembrane region" description="Helical" evidence="1">
    <location>
        <begin position="99"/>
        <end position="132"/>
    </location>
</feature>
<dbReference type="EMBL" id="CCBC010000199">
    <property type="protein sequence ID" value="CDO18619.1"/>
    <property type="molecule type" value="Genomic_DNA"/>
</dbReference>
<keyword evidence="1" id="KW-0812">Transmembrane</keyword>
<reference evidence="2 3" key="2">
    <citation type="submission" date="2014-05" db="EMBL/GenBank/DDBJ databases">
        <title>Genome sequence of Streptococcus gallolyticus.</title>
        <authorList>
            <person name="Del Campo R."/>
        </authorList>
    </citation>
    <scope>NUCLEOTIDE SEQUENCE [LARGE SCALE GENOMIC DNA]</scope>
    <source>
        <strain evidence="2 3">LMG17956</strain>
    </source>
</reference>
<comment type="caution">
    <text evidence="2">The sequence shown here is derived from an EMBL/GenBank/DDBJ whole genome shotgun (WGS) entry which is preliminary data.</text>
</comment>
<evidence type="ECO:0000313" key="2">
    <source>
        <dbReference type="EMBL" id="CDO18619.1"/>
    </source>
</evidence>
<name>A0A060RL37_9STRE</name>
<feature type="transmembrane region" description="Helical" evidence="1">
    <location>
        <begin position="62"/>
        <end position="87"/>
    </location>
</feature>
<gene>
    <name evidence="2" type="ORF">BN963_SGAL_01819</name>
</gene>
<organism evidence="2 3">
    <name type="scientific">Streptococcus gallolyticus</name>
    <dbReference type="NCBI Taxonomy" id="315405"/>
    <lineage>
        <taxon>Bacteria</taxon>
        <taxon>Bacillati</taxon>
        <taxon>Bacillota</taxon>
        <taxon>Bacilli</taxon>
        <taxon>Lactobacillales</taxon>
        <taxon>Streptococcaceae</taxon>
        <taxon>Streptococcus</taxon>
    </lineage>
</organism>